<name>A0A6J5KNX6_9CAUD</name>
<gene>
    <name evidence="1" type="ORF">UFOVP32_66</name>
    <name evidence="2" type="ORF">UFOVP50_10</name>
</gene>
<organism evidence="2">
    <name type="scientific">uncultured Caudovirales phage</name>
    <dbReference type="NCBI Taxonomy" id="2100421"/>
    <lineage>
        <taxon>Viruses</taxon>
        <taxon>Duplodnaviria</taxon>
        <taxon>Heunggongvirae</taxon>
        <taxon>Uroviricota</taxon>
        <taxon>Caudoviricetes</taxon>
        <taxon>Peduoviridae</taxon>
        <taxon>Maltschvirus</taxon>
        <taxon>Maltschvirus maltsch</taxon>
    </lineage>
</organism>
<dbReference type="EMBL" id="LR796160">
    <property type="protein sequence ID" value="CAB4122772.1"/>
    <property type="molecule type" value="Genomic_DNA"/>
</dbReference>
<protein>
    <submittedName>
        <fullName evidence="2">Uncharacterized protein</fullName>
    </submittedName>
</protein>
<accession>A0A6J5KNX6</accession>
<reference evidence="2" key="1">
    <citation type="submission" date="2020-04" db="EMBL/GenBank/DDBJ databases">
        <authorList>
            <person name="Chiriac C."/>
            <person name="Salcher M."/>
            <person name="Ghai R."/>
            <person name="Kavagutti S V."/>
        </authorList>
    </citation>
    <scope>NUCLEOTIDE SEQUENCE</scope>
</reference>
<evidence type="ECO:0000313" key="1">
    <source>
        <dbReference type="EMBL" id="CAB4122772.1"/>
    </source>
</evidence>
<dbReference type="EMBL" id="LR796173">
    <property type="protein sequence ID" value="CAB4123551.1"/>
    <property type="molecule type" value="Genomic_DNA"/>
</dbReference>
<sequence>MSKAQQKLIDDLLTQCERDIAFCDSALAEWTDYRLDSLLVLASPNNAMVLADRSRLVLFAPEGNYRVFLYDEAVGIRTAWNHSNPHNQIKIRSMREILEAHRGAKESLLLALKERAAA</sequence>
<evidence type="ECO:0000313" key="2">
    <source>
        <dbReference type="EMBL" id="CAB4123551.1"/>
    </source>
</evidence>
<proteinExistence type="predicted"/>